<keyword evidence="8" id="KW-0506">mRNA capping</keyword>
<keyword evidence="6 8" id="KW-0539">Nucleus</keyword>
<dbReference type="InterPro" id="IPR037009">
    <property type="entry name" value="mRNA_triPase_Cet1_sf"/>
</dbReference>
<dbReference type="CDD" id="cd07470">
    <property type="entry name" value="CYTH-like_mRNA_RTPase"/>
    <property type="match status" value="1"/>
</dbReference>
<keyword evidence="4 8" id="KW-0507">mRNA processing</keyword>
<comment type="catalytic activity">
    <reaction evidence="7">
        <text>a 5'-end triphospho-ribonucleoside in mRNA + H2O = a 5'-end diphospho-ribonucleoside in mRNA + phosphate + H(+)</text>
        <dbReference type="Rhea" id="RHEA:67004"/>
        <dbReference type="Rhea" id="RHEA-COMP:17164"/>
        <dbReference type="Rhea" id="RHEA-COMP:17165"/>
        <dbReference type="ChEBI" id="CHEBI:15377"/>
        <dbReference type="ChEBI" id="CHEBI:15378"/>
        <dbReference type="ChEBI" id="CHEBI:43474"/>
        <dbReference type="ChEBI" id="CHEBI:167616"/>
        <dbReference type="ChEBI" id="CHEBI:167618"/>
        <dbReference type="EC" id="3.6.1.74"/>
    </reaction>
    <physiologicalReaction direction="left-to-right" evidence="7">
        <dbReference type="Rhea" id="RHEA:67005"/>
    </physiologicalReaction>
</comment>
<dbReference type="Proteomes" id="UP000799767">
    <property type="component" value="Unassembled WGS sequence"/>
</dbReference>
<evidence type="ECO:0000256" key="8">
    <source>
        <dbReference type="RuleBase" id="RU367053"/>
    </source>
</evidence>
<evidence type="ECO:0000256" key="6">
    <source>
        <dbReference type="ARBA" id="ARBA00023242"/>
    </source>
</evidence>
<evidence type="ECO:0000259" key="9">
    <source>
        <dbReference type="Pfam" id="PF02940"/>
    </source>
</evidence>
<dbReference type="AlphaFoldDB" id="A0A6A6Q4Q8"/>
<dbReference type="InterPro" id="IPR004206">
    <property type="entry name" value="mRNA_triPase_Cet1"/>
</dbReference>
<dbReference type="GO" id="GO:0031533">
    <property type="term" value="C:mRNA capping enzyme complex"/>
    <property type="evidence" value="ECO:0007669"/>
    <property type="project" value="UniProtKB-UniRule"/>
</dbReference>
<proteinExistence type="inferred from homology"/>
<dbReference type="EMBL" id="MU001632">
    <property type="protein sequence ID" value="KAF2486643.1"/>
    <property type="molecule type" value="Genomic_DNA"/>
</dbReference>
<dbReference type="RefSeq" id="XP_033593212.1">
    <property type="nucleotide sequence ID" value="XM_033730624.1"/>
</dbReference>
<dbReference type="EC" id="3.6.1.74" evidence="8"/>
<dbReference type="SUPFAM" id="SSF55154">
    <property type="entry name" value="CYTH-like phosphatases"/>
    <property type="match status" value="1"/>
</dbReference>
<name>A0A6A6Q4Q8_9PEZI</name>
<accession>A0A6A6Q4Q8</accession>
<evidence type="ECO:0000256" key="4">
    <source>
        <dbReference type="ARBA" id="ARBA00022664"/>
    </source>
</evidence>
<dbReference type="PANTHER" id="PTHR28118:SF1">
    <property type="entry name" value="POLYNUCLEOTIDE 5'-TRIPHOSPHATASE CTL1-RELATED"/>
    <property type="match status" value="1"/>
</dbReference>
<gene>
    <name evidence="10" type="ORF">BDY17DRAFT_245377</name>
</gene>
<dbReference type="GeneID" id="54471626"/>
<evidence type="ECO:0000256" key="1">
    <source>
        <dbReference type="ARBA" id="ARBA00001946"/>
    </source>
</evidence>
<dbReference type="OrthoDB" id="272147at2759"/>
<keyword evidence="11" id="KW-1185">Reference proteome</keyword>
<evidence type="ECO:0000256" key="3">
    <source>
        <dbReference type="ARBA" id="ARBA00006345"/>
    </source>
</evidence>
<protein>
    <recommendedName>
        <fullName evidence="8">mRNA-capping enzyme subunit beta</fullName>
        <ecNumber evidence="8">3.6.1.74</ecNumber>
    </recommendedName>
    <alternativeName>
        <fullName evidence="8">mRNA 5'-phosphatase</fullName>
    </alternativeName>
    <alternativeName>
        <fullName evidence="8">mRNA 5'-triphosphate monophosphatase</fullName>
    </alternativeName>
</protein>
<comment type="subcellular location">
    <subcellularLocation>
        <location evidence="2 8">Nucleus</location>
    </subcellularLocation>
</comment>
<evidence type="ECO:0000313" key="11">
    <source>
        <dbReference type="Proteomes" id="UP000799767"/>
    </source>
</evidence>
<sequence length="263" mass="29843">MVEIEAKFGTLMRDGERYQLPVLNACVINPQANSRLHFESTMSVLEHKSANEFLNETIKQSMLPGRVKMNYVHLYETDSFYALSDAGQQALPRSIQQRQGTRKPRLRVTRRHAKDGSNAIVARIVKVSIANLHIYNPGDNFDCRISINLEVNLDRPDLDLDSLISQDPQQQVQEVDRKKDRVAYKHLAYSIDLTKVERQGLEASHELELEVDSTLLREQLELLGQGRDNAFGDIVGGFWDNAVFLMDKRTQQNQAAPRPSAAA</sequence>
<comment type="subunit">
    <text evidence="8">Heterodimer. The mRNA-capping enzyme is composed of two separate chains alpha and beta, respectively a mRNA guanylyltransferase and an mRNA 5'-triphosphate monophosphatase.</text>
</comment>
<reference evidence="10" key="1">
    <citation type="journal article" date="2020" name="Stud. Mycol.">
        <title>101 Dothideomycetes genomes: a test case for predicting lifestyles and emergence of pathogens.</title>
        <authorList>
            <person name="Haridas S."/>
            <person name="Albert R."/>
            <person name="Binder M."/>
            <person name="Bloem J."/>
            <person name="Labutti K."/>
            <person name="Salamov A."/>
            <person name="Andreopoulos B."/>
            <person name="Baker S."/>
            <person name="Barry K."/>
            <person name="Bills G."/>
            <person name="Bluhm B."/>
            <person name="Cannon C."/>
            <person name="Castanera R."/>
            <person name="Culley D."/>
            <person name="Daum C."/>
            <person name="Ezra D."/>
            <person name="Gonzalez J."/>
            <person name="Henrissat B."/>
            <person name="Kuo A."/>
            <person name="Liang C."/>
            <person name="Lipzen A."/>
            <person name="Lutzoni F."/>
            <person name="Magnuson J."/>
            <person name="Mondo S."/>
            <person name="Nolan M."/>
            <person name="Ohm R."/>
            <person name="Pangilinan J."/>
            <person name="Park H.-J."/>
            <person name="Ramirez L."/>
            <person name="Alfaro M."/>
            <person name="Sun H."/>
            <person name="Tritt A."/>
            <person name="Yoshinaga Y."/>
            <person name="Zwiers L.-H."/>
            <person name="Turgeon B."/>
            <person name="Goodwin S."/>
            <person name="Spatafora J."/>
            <person name="Crous P."/>
            <person name="Grigoriev I."/>
        </authorList>
    </citation>
    <scope>NUCLEOTIDE SEQUENCE</scope>
    <source>
        <strain evidence="10">CBS 113389</strain>
    </source>
</reference>
<keyword evidence="5 8" id="KW-0378">Hydrolase</keyword>
<evidence type="ECO:0000256" key="2">
    <source>
        <dbReference type="ARBA" id="ARBA00004123"/>
    </source>
</evidence>
<dbReference type="Pfam" id="PF02940">
    <property type="entry name" value="mRNA_triPase"/>
    <property type="match status" value="1"/>
</dbReference>
<organism evidence="10 11">
    <name type="scientific">Neohortaea acidophila</name>
    <dbReference type="NCBI Taxonomy" id="245834"/>
    <lineage>
        <taxon>Eukaryota</taxon>
        <taxon>Fungi</taxon>
        <taxon>Dikarya</taxon>
        <taxon>Ascomycota</taxon>
        <taxon>Pezizomycotina</taxon>
        <taxon>Dothideomycetes</taxon>
        <taxon>Dothideomycetidae</taxon>
        <taxon>Mycosphaerellales</taxon>
        <taxon>Teratosphaeriaceae</taxon>
        <taxon>Neohortaea</taxon>
    </lineage>
</organism>
<dbReference type="PANTHER" id="PTHR28118">
    <property type="entry name" value="POLYNUCLEOTIDE 5'-TRIPHOSPHATASE-RELATED"/>
    <property type="match status" value="1"/>
</dbReference>
<dbReference type="GO" id="GO:0140818">
    <property type="term" value="F:mRNA 5'-triphosphate monophosphatase activity"/>
    <property type="evidence" value="ECO:0007669"/>
    <property type="project" value="UniProtKB-EC"/>
</dbReference>
<dbReference type="InterPro" id="IPR040343">
    <property type="entry name" value="Cet1/Ctl1"/>
</dbReference>
<dbReference type="Gene3D" id="3.20.100.10">
    <property type="entry name" value="mRNA triphosphatase Cet1-like"/>
    <property type="match status" value="1"/>
</dbReference>
<evidence type="ECO:0000256" key="7">
    <source>
        <dbReference type="ARBA" id="ARBA00047740"/>
    </source>
</evidence>
<feature type="domain" description="mRNA triphosphatase Cet1-like" evidence="9">
    <location>
        <begin position="1"/>
        <end position="211"/>
    </location>
</feature>
<comment type="cofactor">
    <cofactor evidence="1 8">
        <name>Mg(2+)</name>
        <dbReference type="ChEBI" id="CHEBI:18420"/>
    </cofactor>
</comment>
<evidence type="ECO:0000313" key="10">
    <source>
        <dbReference type="EMBL" id="KAF2486643.1"/>
    </source>
</evidence>
<evidence type="ECO:0000256" key="5">
    <source>
        <dbReference type="ARBA" id="ARBA00022801"/>
    </source>
</evidence>
<comment type="similarity">
    <text evidence="3 8">Belongs to the fungal TPase family.</text>
</comment>
<dbReference type="GO" id="GO:0006370">
    <property type="term" value="P:7-methylguanosine mRNA capping"/>
    <property type="evidence" value="ECO:0007669"/>
    <property type="project" value="UniProtKB-UniRule"/>
</dbReference>
<dbReference type="InterPro" id="IPR033469">
    <property type="entry name" value="CYTH-like_dom_sf"/>
</dbReference>
<comment type="function">
    <text evidence="8">First step of mRNA capping. Converts the 5'-triphosphate end of a nascent mRNA chain into a diphosphate end.</text>
</comment>
<dbReference type="GO" id="GO:0004651">
    <property type="term" value="F:polynucleotide 5'-phosphatase activity"/>
    <property type="evidence" value="ECO:0007669"/>
    <property type="project" value="UniProtKB-UniRule"/>
</dbReference>